<dbReference type="EMBL" id="FLQP01000007">
    <property type="protein sequence ID" value="SBS61239.1"/>
    <property type="molecule type" value="Genomic_DNA"/>
</dbReference>
<gene>
    <name evidence="1" type="ORF">VAT7223_00565</name>
</gene>
<proteinExistence type="predicted"/>
<evidence type="ECO:0008006" key="3">
    <source>
        <dbReference type="Google" id="ProtNLM"/>
    </source>
</evidence>
<organism evidence="1 2">
    <name type="scientific">Vibrio atlanticus</name>
    <dbReference type="NCBI Taxonomy" id="693153"/>
    <lineage>
        <taxon>Bacteria</taxon>
        <taxon>Pseudomonadati</taxon>
        <taxon>Pseudomonadota</taxon>
        <taxon>Gammaproteobacteria</taxon>
        <taxon>Vibrionales</taxon>
        <taxon>Vibrionaceae</taxon>
        <taxon>Vibrio</taxon>
    </lineage>
</organism>
<dbReference type="GeneID" id="94231559"/>
<name>A0A1C3IIQ1_9VIBR</name>
<dbReference type="Proteomes" id="UP000092876">
    <property type="component" value="Unassembled WGS sequence"/>
</dbReference>
<sequence>MNDKLKPKLVFVGYKQQYEKLEIDVLSSDYEKHHIFLSKWLVKLVSFLFFYSKEHYHEAYGAIMRRKIKALNGFDVIFTTDSLRDIKSISKIDGRKVIVFRNVTDGSLNHHLKDFETYTFDEGDAEKYDFKHIYLPMPQLKIIDEIAKSSDYDVSFVGVDKGRKEKVQKIKGALDGFKCNFIVFDKKPSYSYVEYLTVMLNTKCVLEMVLDGQTSDTMRVKEALYARKKVITNNLSLYNHPLYSKDNFLIFDSLSELASNIESFISSEFDESVLIKLEDYTVDGFYHKLLSGNGE</sequence>
<evidence type="ECO:0000313" key="1">
    <source>
        <dbReference type="EMBL" id="SBS61239.1"/>
    </source>
</evidence>
<evidence type="ECO:0000313" key="2">
    <source>
        <dbReference type="Proteomes" id="UP000092876"/>
    </source>
</evidence>
<reference evidence="2" key="1">
    <citation type="submission" date="2016-06" db="EMBL/GenBank/DDBJ databases">
        <authorList>
            <person name="Rodrigo-Torres Lidia"/>
            <person name="Arahal R.David."/>
        </authorList>
    </citation>
    <scope>NUCLEOTIDE SEQUENCE [LARGE SCALE GENOMIC DNA]</scope>
    <source>
        <strain evidence="2">CECT 7223</strain>
    </source>
</reference>
<accession>A0A1C3IIQ1</accession>
<dbReference type="RefSeq" id="WP_065678232.1">
    <property type="nucleotide sequence ID" value="NZ_AP025460.1"/>
</dbReference>
<protein>
    <recommendedName>
        <fullName evidence="3">Lipopolysaccharide biosynthesis protein</fullName>
    </recommendedName>
</protein>
<dbReference type="AlphaFoldDB" id="A0A1C3IIQ1"/>